<dbReference type="AlphaFoldDB" id="A0A822ZLS3"/>
<reference evidence="2 3" key="1">
    <citation type="journal article" date="2020" name="Mol. Biol. Evol.">
        <title>Distinct Expression and Methylation Patterns for Genes with Different Fates following a Single Whole-Genome Duplication in Flowering Plants.</title>
        <authorList>
            <person name="Shi T."/>
            <person name="Rahmani R.S."/>
            <person name="Gugger P.F."/>
            <person name="Wang M."/>
            <person name="Li H."/>
            <person name="Zhang Y."/>
            <person name="Li Z."/>
            <person name="Wang Q."/>
            <person name="Van de Peer Y."/>
            <person name="Marchal K."/>
            <person name="Chen J."/>
        </authorList>
    </citation>
    <scope>NUCLEOTIDE SEQUENCE [LARGE SCALE GENOMIC DNA]</scope>
    <source>
        <tissue evidence="2">Leaf</tissue>
    </source>
</reference>
<sequence>MVLCGLEKQIQCPANQENTTNTSRKVNSKETNGSSNEAKSRVSSRISVSLFTSFPLFFLMNFRGCCKENR</sequence>
<accession>A0A822ZLS3</accession>
<organism evidence="2 3">
    <name type="scientific">Nelumbo nucifera</name>
    <name type="common">Sacred lotus</name>
    <dbReference type="NCBI Taxonomy" id="4432"/>
    <lineage>
        <taxon>Eukaryota</taxon>
        <taxon>Viridiplantae</taxon>
        <taxon>Streptophyta</taxon>
        <taxon>Embryophyta</taxon>
        <taxon>Tracheophyta</taxon>
        <taxon>Spermatophyta</taxon>
        <taxon>Magnoliopsida</taxon>
        <taxon>Proteales</taxon>
        <taxon>Nelumbonaceae</taxon>
        <taxon>Nelumbo</taxon>
    </lineage>
</organism>
<evidence type="ECO:0000313" key="2">
    <source>
        <dbReference type="EMBL" id="DAD44339.1"/>
    </source>
</evidence>
<gene>
    <name evidence="2" type="ORF">HUJ06_002568</name>
</gene>
<protein>
    <submittedName>
        <fullName evidence="2">Uncharacterized protein</fullName>
    </submittedName>
</protein>
<evidence type="ECO:0000313" key="3">
    <source>
        <dbReference type="Proteomes" id="UP000607653"/>
    </source>
</evidence>
<proteinExistence type="predicted"/>
<evidence type="ECO:0000256" key="1">
    <source>
        <dbReference type="SAM" id="MobiDB-lite"/>
    </source>
</evidence>
<comment type="caution">
    <text evidence="2">The sequence shown here is derived from an EMBL/GenBank/DDBJ whole genome shotgun (WGS) entry which is preliminary data.</text>
</comment>
<name>A0A822ZLS3_NELNU</name>
<dbReference type="Proteomes" id="UP000607653">
    <property type="component" value="Unassembled WGS sequence"/>
</dbReference>
<feature type="region of interest" description="Disordered" evidence="1">
    <location>
        <begin position="15"/>
        <end position="39"/>
    </location>
</feature>
<dbReference type="EMBL" id="DUZY01000007">
    <property type="protein sequence ID" value="DAD44339.1"/>
    <property type="molecule type" value="Genomic_DNA"/>
</dbReference>
<keyword evidence="3" id="KW-1185">Reference proteome</keyword>